<name>A0A0E9R8E7_ANGAN</name>
<evidence type="ECO:0000313" key="1">
    <source>
        <dbReference type="EMBL" id="JAH25369.1"/>
    </source>
</evidence>
<accession>A0A0E9R8E7</accession>
<organism evidence="1">
    <name type="scientific">Anguilla anguilla</name>
    <name type="common">European freshwater eel</name>
    <name type="synonym">Muraena anguilla</name>
    <dbReference type="NCBI Taxonomy" id="7936"/>
    <lineage>
        <taxon>Eukaryota</taxon>
        <taxon>Metazoa</taxon>
        <taxon>Chordata</taxon>
        <taxon>Craniata</taxon>
        <taxon>Vertebrata</taxon>
        <taxon>Euteleostomi</taxon>
        <taxon>Actinopterygii</taxon>
        <taxon>Neopterygii</taxon>
        <taxon>Teleostei</taxon>
        <taxon>Anguilliformes</taxon>
        <taxon>Anguillidae</taxon>
        <taxon>Anguilla</taxon>
    </lineage>
</organism>
<dbReference type="EMBL" id="GBXM01083208">
    <property type="protein sequence ID" value="JAH25369.1"/>
    <property type="molecule type" value="Transcribed_RNA"/>
</dbReference>
<dbReference type="AlphaFoldDB" id="A0A0E9R8E7"/>
<reference evidence="1" key="2">
    <citation type="journal article" date="2015" name="Fish Shellfish Immunol.">
        <title>Early steps in the European eel (Anguilla anguilla)-Vibrio vulnificus interaction in the gills: Role of the RtxA13 toxin.</title>
        <authorList>
            <person name="Callol A."/>
            <person name="Pajuelo D."/>
            <person name="Ebbesson L."/>
            <person name="Teles M."/>
            <person name="MacKenzie S."/>
            <person name="Amaro C."/>
        </authorList>
    </citation>
    <scope>NUCLEOTIDE SEQUENCE</scope>
</reference>
<protein>
    <submittedName>
        <fullName evidence="1">Uncharacterized protein</fullName>
    </submittedName>
</protein>
<sequence length="43" mass="5025">MPPWHHSTAAYSFIYLLESPVHPLCSTLRPHCCTHTLIQYKML</sequence>
<proteinExistence type="predicted"/>
<reference evidence="1" key="1">
    <citation type="submission" date="2014-11" db="EMBL/GenBank/DDBJ databases">
        <authorList>
            <person name="Amaro Gonzalez C."/>
        </authorList>
    </citation>
    <scope>NUCLEOTIDE SEQUENCE</scope>
</reference>